<dbReference type="Proteomes" id="UP000295367">
    <property type="component" value="Unassembled WGS sequence"/>
</dbReference>
<keyword evidence="3" id="KW-0489">Methyltransferase</keyword>
<organism evidence="3 4">
    <name type="scientific">Sulfurirhabdus autotrophica</name>
    <dbReference type="NCBI Taxonomy" id="1706046"/>
    <lineage>
        <taxon>Bacteria</taxon>
        <taxon>Pseudomonadati</taxon>
        <taxon>Pseudomonadota</taxon>
        <taxon>Betaproteobacteria</taxon>
        <taxon>Nitrosomonadales</taxon>
        <taxon>Sulfuricellaceae</taxon>
        <taxon>Sulfurirhabdus</taxon>
    </lineage>
</organism>
<dbReference type="CDD" id="cd02440">
    <property type="entry name" value="AdoMet_MTases"/>
    <property type="match status" value="1"/>
</dbReference>
<dbReference type="OrthoDB" id="1853779at2"/>
<dbReference type="PANTHER" id="PTHR43861:SF3">
    <property type="entry name" value="PUTATIVE (AFU_ORTHOLOGUE AFUA_2G14390)-RELATED"/>
    <property type="match status" value="1"/>
</dbReference>
<protein>
    <submittedName>
        <fullName evidence="3">Tellurite methyltransferase</fullName>
    </submittedName>
</protein>
<evidence type="ECO:0000256" key="1">
    <source>
        <dbReference type="ARBA" id="ARBA00022679"/>
    </source>
</evidence>
<name>A0A4R3YDN5_9PROT</name>
<evidence type="ECO:0000313" key="4">
    <source>
        <dbReference type="Proteomes" id="UP000295367"/>
    </source>
</evidence>
<comment type="caution">
    <text evidence="3">The sequence shown here is derived from an EMBL/GenBank/DDBJ whole genome shotgun (WGS) entry which is preliminary data.</text>
</comment>
<dbReference type="Gene3D" id="3.40.50.150">
    <property type="entry name" value="Vaccinia Virus protein VP39"/>
    <property type="match status" value="1"/>
</dbReference>
<dbReference type="InterPro" id="IPR015985">
    <property type="entry name" value="TehB-like_dom"/>
</dbReference>
<dbReference type="InterPro" id="IPR029063">
    <property type="entry name" value="SAM-dependent_MTases_sf"/>
</dbReference>
<dbReference type="PANTHER" id="PTHR43861">
    <property type="entry name" value="TRANS-ACONITATE 2-METHYLTRANSFERASE-RELATED"/>
    <property type="match status" value="1"/>
</dbReference>
<gene>
    <name evidence="3" type="ORF">EDC63_101207</name>
</gene>
<dbReference type="EMBL" id="SMCO01000001">
    <property type="protein sequence ID" value="TCV90237.1"/>
    <property type="molecule type" value="Genomic_DNA"/>
</dbReference>
<evidence type="ECO:0000259" key="2">
    <source>
        <dbReference type="Pfam" id="PF03848"/>
    </source>
</evidence>
<feature type="domain" description="Tellurite resistance methyltransferase TehB-like" evidence="2">
    <location>
        <begin position="37"/>
        <end position="172"/>
    </location>
</feature>
<reference evidence="3 4" key="1">
    <citation type="submission" date="2019-03" db="EMBL/GenBank/DDBJ databases">
        <title>Genomic Encyclopedia of Type Strains, Phase IV (KMG-IV): sequencing the most valuable type-strain genomes for metagenomic binning, comparative biology and taxonomic classification.</title>
        <authorList>
            <person name="Goeker M."/>
        </authorList>
    </citation>
    <scope>NUCLEOTIDE SEQUENCE [LARGE SCALE GENOMIC DNA]</scope>
    <source>
        <strain evidence="3 4">DSM 100309</strain>
    </source>
</reference>
<dbReference type="GO" id="GO:0032259">
    <property type="term" value="P:methylation"/>
    <property type="evidence" value="ECO:0007669"/>
    <property type="project" value="UniProtKB-KW"/>
</dbReference>
<dbReference type="GO" id="GO:0008168">
    <property type="term" value="F:methyltransferase activity"/>
    <property type="evidence" value="ECO:0007669"/>
    <property type="project" value="UniProtKB-KW"/>
</dbReference>
<dbReference type="AlphaFoldDB" id="A0A4R3YDN5"/>
<keyword evidence="1 3" id="KW-0808">Transferase</keyword>
<keyword evidence="4" id="KW-1185">Reference proteome</keyword>
<dbReference type="SUPFAM" id="SSF53335">
    <property type="entry name" value="S-adenosyl-L-methionine-dependent methyltransferases"/>
    <property type="match status" value="1"/>
</dbReference>
<evidence type="ECO:0000313" key="3">
    <source>
        <dbReference type="EMBL" id="TCV90237.1"/>
    </source>
</evidence>
<accession>A0A4R3YDN5</accession>
<proteinExistence type="predicted"/>
<sequence>MIDNTSVNFFDTQFQRQIQQQEFALNQFEQTALEFITGDVLDLGCGLGNLSVEMALRGHSVVAVDASQSAIEHIAKIATEKHLPIETIKADLATFHIPQKFDSIVAIGLLMFFPKTRALEMLSDIQSNVLPGGVAVINVLTAGTDYTAMFHPGHYYLFTREELEKHFNGWKIRFRAEHTFPAPDNTKKEFITIVAEKLA</sequence>
<dbReference type="RefSeq" id="WP_124947796.1">
    <property type="nucleotide sequence ID" value="NZ_BHVT01000073.1"/>
</dbReference>
<dbReference type="Pfam" id="PF03848">
    <property type="entry name" value="TehB"/>
    <property type="match status" value="1"/>
</dbReference>